<dbReference type="WBParaSite" id="nRc.2.0.1.t24078-RA">
    <property type="protein sequence ID" value="nRc.2.0.1.t24078-RA"/>
    <property type="gene ID" value="nRc.2.0.1.g24078"/>
</dbReference>
<sequence>MFVLHRPTSRSVTFGVVVRSIGYVSRTNFDVEEQKYDERTDVREHCPRRDSYGEQQQNTTAQEIVEMEE</sequence>
<feature type="region of interest" description="Disordered" evidence="1">
    <location>
        <begin position="47"/>
        <end position="69"/>
    </location>
</feature>
<accession>A0A915JC49</accession>
<name>A0A915JC49_ROMCU</name>
<keyword evidence="2" id="KW-1185">Reference proteome</keyword>
<feature type="compositionally biased region" description="Polar residues" evidence="1">
    <location>
        <begin position="53"/>
        <end position="62"/>
    </location>
</feature>
<protein>
    <submittedName>
        <fullName evidence="3">Uncharacterized protein</fullName>
    </submittedName>
</protein>
<reference evidence="3" key="1">
    <citation type="submission" date="2022-11" db="UniProtKB">
        <authorList>
            <consortium name="WormBaseParasite"/>
        </authorList>
    </citation>
    <scope>IDENTIFICATION</scope>
</reference>
<organism evidence="2 3">
    <name type="scientific">Romanomermis culicivorax</name>
    <name type="common">Nematode worm</name>
    <dbReference type="NCBI Taxonomy" id="13658"/>
    <lineage>
        <taxon>Eukaryota</taxon>
        <taxon>Metazoa</taxon>
        <taxon>Ecdysozoa</taxon>
        <taxon>Nematoda</taxon>
        <taxon>Enoplea</taxon>
        <taxon>Dorylaimia</taxon>
        <taxon>Mermithida</taxon>
        <taxon>Mermithoidea</taxon>
        <taxon>Mermithidae</taxon>
        <taxon>Romanomermis</taxon>
    </lineage>
</organism>
<evidence type="ECO:0000256" key="1">
    <source>
        <dbReference type="SAM" id="MobiDB-lite"/>
    </source>
</evidence>
<dbReference type="Proteomes" id="UP000887565">
    <property type="component" value="Unplaced"/>
</dbReference>
<proteinExistence type="predicted"/>
<evidence type="ECO:0000313" key="3">
    <source>
        <dbReference type="WBParaSite" id="nRc.2.0.1.t24078-RA"/>
    </source>
</evidence>
<dbReference type="AlphaFoldDB" id="A0A915JC49"/>
<evidence type="ECO:0000313" key="2">
    <source>
        <dbReference type="Proteomes" id="UP000887565"/>
    </source>
</evidence>